<proteinExistence type="predicted"/>
<gene>
    <name evidence="1" type="ordered locus">BCA_2420</name>
</gene>
<name>A0A158RJK5_BACC3</name>
<dbReference type="EMBL" id="CP001407">
    <property type="protein sequence ID" value="ACO27163.1"/>
    <property type="molecule type" value="Genomic_DNA"/>
</dbReference>
<accession>A0A158RJK5</accession>
<dbReference type="AlphaFoldDB" id="A0A158RJK5"/>
<dbReference type="Proteomes" id="UP000002210">
    <property type="component" value="Chromosome"/>
</dbReference>
<dbReference type="KEGG" id="bcx:BCA_2420"/>
<evidence type="ECO:0000313" key="2">
    <source>
        <dbReference type="Proteomes" id="UP000002210"/>
    </source>
</evidence>
<protein>
    <submittedName>
        <fullName evidence="1">Uncharacterized protein</fullName>
    </submittedName>
</protein>
<sequence length="38" mass="4467">MLLIMHVYDEWNILFLKTEGDDFSHQAVRLAKDVFSSP</sequence>
<reference evidence="1 2" key="1">
    <citation type="submission" date="2009-02" db="EMBL/GenBank/DDBJ databases">
        <title>Genome sequence of Bacillus cereus 03BB102.</title>
        <authorList>
            <person name="Dodson R.J."/>
            <person name="Jackson P."/>
            <person name="Munk A.C."/>
            <person name="Brettin T."/>
            <person name="Bruce D."/>
            <person name="Detter C."/>
            <person name="Tapia R."/>
            <person name="Han C."/>
            <person name="Sutton G."/>
            <person name="Sims D."/>
        </authorList>
    </citation>
    <scope>NUCLEOTIDE SEQUENCE [LARGE SCALE GENOMIC DNA]</scope>
    <source>
        <strain evidence="1 2">03BB102</strain>
    </source>
</reference>
<evidence type="ECO:0000313" key="1">
    <source>
        <dbReference type="EMBL" id="ACO27163.1"/>
    </source>
</evidence>
<organism evidence="1 2">
    <name type="scientific">Bacillus cereus (strain 03BB102)</name>
    <dbReference type="NCBI Taxonomy" id="572264"/>
    <lineage>
        <taxon>Bacteria</taxon>
        <taxon>Bacillati</taxon>
        <taxon>Bacillota</taxon>
        <taxon>Bacilli</taxon>
        <taxon>Bacillales</taxon>
        <taxon>Bacillaceae</taxon>
        <taxon>Bacillus</taxon>
        <taxon>Bacillus cereus group</taxon>
    </lineage>
</organism>